<dbReference type="PANTHER" id="PTHR43592">
    <property type="entry name" value="CAAX AMINO TERMINAL PROTEASE"/>
    <property type="match status" value="1"/>
</dbReference>
<feature type="transmembrane region" description="Helical" evidence="1">
    <location>
        <begin position="334"/>
        <end position="352"/>
    </location>
</feature>
<feature type="domain" description="CAAX prenyl protease 2/Lysostaphin resistance protein A-like" evidence="2">
    <location>
        <begin position="279"/>
        <end position="371"/>
    </location>
</feature>
<keyword evidence="1" id="KW-0812">Transmembrane</keyword>
<accession>A0A075FJ08</accession>
<organism evidence="3">
    <name type="scientific">uncultured marine group II/III euryarchaeote AD1000_116_C08</name>
    <dbReference type="NCBI Taxonomy" id="1457720"/>
    <lineage>
        <taxon>Archaea</taxon>
        <taxon>Methanobacteriati</taxon>
        <taxon>Methanobacteriota</taxon>
        <taxon>environmental samples</taxon>
    </lineage>
</organism>
<sequence>MSTSLQTISEDSPNELGPFGRSFVGEFPSRGTLSLIAVGALFSLIIAGGWLSFLLLLIIMSYLSIYMSYNYIEPHFNSKVGIVRQKKLDSITSKGHLAMSDIGNMLHGYGKSAAGQVWDLSGEINLSSLFERQPIAGSPNMGEWESESKVRTWMKISILWIAIFFALYLIAFVSLGLILLFDIYSIDLFIQFSMIVQFAIMSGILLAVIYLENKFEYLKSLFNFPDISKLKFGGLIVLVMVLDYILTLAYVIFYDSLSPIPEDTGWFVDANSASDPLILFLLFISLSVGAPIVEELIFRGYILDSFRSNFSDTYAIISSGILFGLMHWDIFAFFDLFPIGATAIGGFFYAWLRIKTGSLWPSIICHSLWNGTIFLFDFVI</sequence>
<protein>
    <submittedName>
        <fullName evidence="3">Putative metal-dependent membrane protease</fullName>
    </submittedName>
</protein>
<feature type="transmembrane region" description="Helical" evidence="1">
    <location>
        <begin position="189"/>
        <end position="211"/>
    </location>
</feature>
<keyword evidence="1" id="KW-0472">Membrane</keyword>
<keyword evidence="1" id="KW-1133">Transmembrane helix</keyword>
<keyword evidence="3" id="KW-0645">Protease</keyword>
<feature type="transmembrane region" description="Helical" evidence="1">
    <location>
        <begin position="277"/>
        <end position="298"/>
    </location>
</feature>
<feature type="transmembrane region" description="Helical" evidence="1">
    <location>
        <begin position="33"/>
        <end position="59"/>
    </location>
</feature>
<dbReference type="InterPro" id="IPR003675">
    <property type="entry name" value="Rce1/LyrA-like_dom"/>
</dbReference>
<feature type="transmembrane region" description="Helical" evidence="1">
    <location>
        <begin position="158"/>
        <end position="183"/>
    </location>
</feature>
<name>A0A075FJ08_9EURY</name>
<dbReference type="GO" id="GO:0004175">
    <property type="term" value="F:endopeptidase activity"/>
    <property type="evidence" value="ECO:0007669"/>
    <property type="project" value="UniProtKB-ARBA"/>
</dbReference>
<evidence type="ECO:0000313" key="3">
    <source>
        <dbReference type="EMBL" id="AIE91304.1"/>
    </source>
</evidence>
<feature type="transmembrane region" description="Helical" evidence="1">
    <location>
        <begin position="232"/>
        <end position="253"/>
    </location>
</feature>
<dbReference type="EMBL" id="KF900334">
    <property type="protein sequence ID" value="AIE91304.1"/>
    <property type="molecule type" value="Genomic_DNA"/>
</dbReference>
<evidence type="ECO:0000259" key="2">
    <source>
        <dbReference type="Pfam" id="PF02517"/>
    </source>
</evidence>
<dbReference type="GO" id="GO:0006508">
    <property type="term" value="P:proteolysis"/>
    <property type="evidence" value="ECO:0007669"/>
    <property type="project" value="UniProtKB-KW"/>
</dbReference>
<reference evidence="3" key="1">
    <citation type="journal article" date="2014" name="Genome Biol. Evol.">
        <title>Pangenome evidence for extensive interdomain horizontal transfer affecting lineage core and shell genes in uncultured planktonic thaumarchaeota and euryarchaeota.</title>
        <authorList>
            <person name="Deschamps P."/>
            <person name="Zivanovic Y."/>
            <person name="Moreira D."/>
            <person name="Rodriguez-Valera F."/>
            <person name="Lopez-Garcia P."/>
        </authorList>
    </citation>
    <scope>NUCLEOTIDE SEQUENCE</scope>
</reference>
<dbReference type="PANTHER" id="PTHR43592:SF15">
    <property type="entry name" value="CAAX AMINO TERMINAL PROTEASE FAMILY PROTEIN"/>
    <property type="match status" value="1"/>
</dbReference>
<dbReference type="AlphaFoldDB" id="A0A075FJ08"/>
<dbReference type="Pfam" id="PF02517">
    <property type="entry name" value="Rce1-like"/>
    <property type="match status" value="1"/>
</dbReference>
<proteinExistence type="predicted"/>
<keyword evidence="3" id="KW-0378">Hydrolase</keyword>
<evidence type="ECO:0000256" key="1">
    <source>
        <dbReference type="SAM" id="Phobius"/>
    </source>
</evidence>
<dbReference type="GO" id="GO:0080120">
    <property type="term" value="P:CAAX-box protein maturation"/>
    <property type="evidence" value="ECO:0007669"/>
    <property type="project" value="UniProtKB-ARBA"/>
</dbReference>